<protein>
    <submittedName>
        <fullName evidence="5">Tetratricopeptide repeat protein</fullName>
    </submittedName>
</protein>
<feature type="repeat" description="TPR" evidence="3">
    <location>
        <begin position="569"/>
        <end position="602"/>
    </location>
</feature>
<feature type="transmembrane region" description="Helical" evidence="4">
    <location>
        <begin position="174"/>
        <end position="191"/>
    </location>
</feature>
<feature type="transmembrane region" description="Helical" evidence="4">
    <location>
        <begin position="82"/>
        <end position="104"/>
    </location>
</feature>
<feature type="transmembrane region" description="Helical" evidence="4">
    <location>
        <begin position="142"/>
        <end position="162"/>
    </location>
</feature>
<dbReference type="InterPro" id="IPR052346">
    <property type="entry name" value="O-mannosyl-transferase_TMTC"/>
</dbReference>
<dbReference type="EMBL" id="CP048620">
    <property type="protein sequence ID" value="QPJ64004.1"/>
    <property type="molecule type" value="Genomic_DNA"/>
</dbReference>
<feature type="repeat" description="TPR" evidence="3">
    <location>
        <begin position="535"/>
        <end position="568"/>
    </location>
</feature>
<evidence type="ECO:0000256" key="2">
    <source>
        <dbReference type="ARBA" id="ARBA00022803"/>
    </source>
</evidence>
<feature type="transmembrane region" description="Helical" evidence="4">
    <location>
        <begin position="111"/>
        <end position="130"/>
    </location>
</feature>
<accession>A0A7T0BZX8</accession>
<dbReference type="PROSITE" id="PS50005">
    <property type="entry name" value="TPR"/>
    <property type="match status" value="5"/>
</dbReference>
<organism evidence="5 6">
    <name type="scientific">Candidatus Nitrohelix vancouverensis</name>
    <dbReference type="NCBI Taxonomy" id="2705534"/>
    <lineage>
        <taxon>Bacteria</taxon>
        <taxon>Pseudomonadati</taxon>
        <taxon>Nitrospinota/Tectimicrobiota group</taxon>
        <taxon>Nitrospinota</taxon>
        <taxon>Nitrospinia</taxon>
        <taxon>Nitrospinales</taxon>
        <taxon>Nitrospinaceae</taxon>
        <taxon>Candidatus Nitrohelix</taxon>
    </lineage>
</organism>
<dbReference type="KEGG" id="nva:G3M78_00710"/>
<keyword evidence="4" id="KW-0472">Membrane</keyword>
<feature type="repeat" description="TPR" evidence="3">
    <location>
        <begin position="495"/>
        <end position="528"/>
    </location>
</feature>
<keyword evidence="4" id="KW-0812">Transmembrane</keyword>
<evidence type="ECO:0000313" key="6">
    <source>
        <dbReference type="Proteomes" id="UP000594464"/>
    </source>
</evidence>
<gene>
    <name evidence="5" type="ORF">G3M78_00710</name>
</gene>
<dbReference type="Proteomes" id="UP000594464">
    <property type="component" value="Chromosome"/>
</dbReference>
<feature type="transmembrane region" description="Helical" evidence="4">
    <location>
        <begin position="266"/>
        <end position="288"/>
    </location>
</feature>
<dbReference type="Pfam" id="PF07719">
    <property type="entry name" value="TPR_2"/>
    <property type="match status" value="1"/>
</dbReference>
<evidence type="ECO:0000313" key="5">
    <source>
        <dbReference type="EMBL" id="QPJ64004.1"/>
    </source>
</evidence>
<dbReference type="PANTHER" id="PTHR44227:SF3">
    <property type="entry name" value="PROTEIN O-MANNOSYL-TRANSFERASE TMTC4"/>
    <property type="match status" value="1"/>
</dbReference>
<name>A0A7T0BZX8_9BACT</name>
<dbReference type="Gene3D" id="1.25.40.10">
    <property type="entry name" value="Tetratricopeptide repeat domain"/>
    <property type="match status" value="2"/>
</dbReference>
<dbReference type="SUPFAM" id="SSF48452">
    <property type="entry name" value="TPR-like"/>
    <property type="match status" value="1"/>
</dbReference>
<evidence type="ECO:0000256" key="4">
    <source>
        <dbReference type="SAM" id="Phobius"/>
    </source>
</evidence>
<keyword evidence="1" id="KW-0677">Repeat</keyword>
<dbReference type="PROSITE" id="PS50293">
    <property type="entry name" value="TPR_REGION"/>
    <property type="match status" value="1"/>
</dbReference>
<feature type="transmembrane region" description="Helical" evidence="4">
    <location>
        <begin position="197"/>
        <end position="216"/>
    </location>
</feature>
<keyword evidence="4" id="KW-1133">Transmembrane helix</keyword>
<feature type="transmembrane region" description="Helical" evidence="4">
    <location>
        <begin position="357"/>
        <end position="373"/>
    </location>
</feature>
<feature type="transmembrane region" description="Helical" evidence="4">
    <location>
        <begin position="326"/>
        <end position="345"/>
    </location>
</feature>
<dbReference type="InterPro" id="IPR013105">
    <property type="entry name" value="TPR_2"/>
</dbReference>
<keyword evidence="2 3" id="KW-0802">TPR repeat</keyword>
<dbReference type="Pfam" id="PF13424">
    <property type="entry name" value="TPR_12"/>
    <property type="match status" value="1"/>
</dbReference>
<dbReference type="PANTHER" id="PTHR44227">
    <property type="match status" value="1"/>
</dbReference>
<dbReference type="InterPro" id="IPR011990">
    <property type="entry name" value="TPR-like_helical_dom_sf"/>
</dbReference>
<evidence type="ECO:0000256" key="1">
    <source>
        <dbReference type="ARBA" id="ARBA00022737"/>
    </source>
</evidence>
<feature type="transmembrane region" description="Helical" evidence="4">
    <location>
        <begin position="300"/>
        <end position="320"/>
    </location>
</feature>
<dbReference type="SMART" id="SM00028">
    <property type="entry name" value="TPR"/>
    <property type="match status" value="5"/>
</dbReference>
<proteinExistence type="predicted"/>
<feature type="transmembrane region" description="Helical" evidence="4">
    <location>
        <begin position="12"/>
        <end position="34"/>
    </location>
</feature>
<feature type="repeat" description="TPR" evidence="3">
    <location>
        <begin position="419"/>
        <end position="452"/>
    </location>
</feature>
<dbReference type="AlphaFoldDB" id="A0A7T0BZX8"/>
<feature type="transmembrane region" description="Helical" evidence="4">
    <location>
        <begin position="228"/>
        <end position="246"/>
    </location>
</feature>
<reference evidence="6" key="1">
    <citation type="submission" date="2020-02" db="EMBL/GenBank/DDBJ databases">
        <title>Genomic and physiological characterization of two novel Nitrospinaceae genera.</title>
        <authorList>
            <person name="Mueller A.J."/>
            <person name="Jung M.-Y."/>
            <person name="Strachan C.R."/>
            <person name="Herbold C.W."/>
            <person name="Kirkegaard R.H."/>
            <person name="Daims H."/>
        </authorList>
    </citation>
    <scope>NUCLEOTIDE SEQUENCE [LARGE SCALE GENOMIC DNA]</scope>
</reference>
<dbReference type="Pfam" id="PF13181">
    <property type="entry name" value="TPR_8"/>
    <property type="match status" value="2"/>
</dbReference>
<feature type="repeat" description="TPR" evidence="3">
    <location>
        <begin position="461"/>
        <end position="494"/>
    </location>
</feature>
<sequence length="624" mass="69757">MNQPSLQTNLIRSGVIASLCIIVYFNSLMGPFQYDDKEALSRSWVASISAFSNEVSWLEVANRPALIFSFALNKELGGNQTLGFHLVNLFLHCAIAILTLSLLLRIRRLRALAGFAMHPAIPFGAALLFAVHPLHSDSVSYISSRSTLLATFFYLLSLLAFFRLFSTERAGRSRPIIALCGLLIFAYLAVASKLIAATLPIACFFLFVFIIGPRWRPRLAAQLSQPKCIAAYIALALGALAFALFVPESIYAPRDQGSQFFSRADYLWMQIEIIALFYAKLVFLPFNLNVDIGYPLAASLPNWNSLIALSVLLSLAWFAWQRKDFWIGAGLIWFVTALAPTSSVIPLSDLAVEHRTYLPMTLGFTMVVVSLLNGGGRRAFVFLLPVALIFSLLTAERNRAWTSEEALWKDAALKTPHSPRTHNNLGRVYYDQGDARKAQEHFLQAIQNIELSNRQRGFDIAEPHYNIASLYLDLNQLNDSQKEYEITLSIQPENFKAHLGLGSVYNRKGDLTKALEQFDRALELRQAQAPGRDYPLARINRGEVFGKTGRFEEAVREFEIAIEFDPSSHVAHHNLGVANMALTRFEKAERAFLEALRLKPGFAPSSAGLKDARLQSQRKNATHP</sequence>
<dbReference type="InterPro" id="IPR019734">
    <property type="entry name" value="TPR_rpt"/>
</dbReference>
<evidence type="ECO:0000256" key="3">
    <source>
        <dbReference type="PROSITE-ProRule" id="PRU00339"/>
    </source>
</evidence>